<dbReference type="Proteomes" id="UP000199478">
    <property type="component" value="Unassembled WGS sequence"/>
</dbReference>
<feature type="transmembrane region" description="Helical" evidence="5">
    <location>
        <begin position="6"/>
        <end position="24"/>
    </location>
</feature>
<keyword evidence="2 5" id="KW-0812">Transmembrane</keyword>
<evidence type="ECO:0000313" key="8">
    <source>
        <dbReference type="Proteomes" id="UP000199478"/>
    </source>
</evidence>
<dbReference type="Pfam" id="PF01699">
    <property type="entry name" value="Na_Ca_ex"/>
    <property type="match status" value="2"/>
</dbReference>
<dbReference type="Gene3D" id="1.20.1420.30">
    <property type="entry name" value="NCX, central ion-binding region"/>
    <property type="match status" value="1"/>
</dbReference>
<reference evidence="8" key="1">
    <citation type="submission" date="2016-10" db="EMBL/GenBank/DDBJ databases">
        <authorList>
            <person name="Varghese N."/>
            <person name="Submissions S."/>
        </authorList>
    </citation>
    <scope>NUCLEOTIDE SEQUENCE [LARGE SCALE GENOMIC DNA]</scope>
    <source>
        <strain evidence="8">DSM 26879</strain>
    </source>
</reference>
<gene>
    <name evidence="7" type="ORF">SAMN04488005_1403</name>
</gene>
<dbReference type="GO" id="GO:0006874">
    <property type="term" value="P:intracellular calcium ion homeostasis"/>
    <property type="evidence" value="ECO:0007669"/>
    <property type="project" value="TreeGrafter"/>
</dbReference>
<keyword evidence="8" id="KW-1185">Reference proteome</keyword>
<dbReference type="InterPro" id="IPR004837">
    <property type="entry name" value="NaCa_Exmemb"/>
</dbReference>
<dbReference type="EMBL" id="FOYP01000001">
    <property type="protein sequence ID" value="SFR39723.1"/>
    <property type="molecule type" value="Genomic_DNA"/>
</dbReference>
<proteinExistence type="predicted"/>
<feature type="transmembrane region" description="Helical" evidence="5">
    <location>
        <begin position="172"/>
        <end position="193"/>
    </location>
</feature>
<keyword evidence="3 5" id="KW-1133">Transmembrane helix</keyword>
<dbReference type="InterPro" id="IPR044880">
    <property type="entry name" value="NCX_ion-bd_dom_sf"/>
</dbReference>
<feature type="transmembrane region" description="Helical" evidence="5">
    <location>
        <begin position="303"/>
        <end position="321"/>
    </location>
</feature>
<dbReference type="GO" id="GO:0005262">
    <property type="term" value="F:calcium channel activity"/>
    <property type="evidence" value="ECO:0007669"/>
    <property type="project" value="TreeGrafter"/>
</dbReference>
<accession>A0A1I6GC03</accession>
<dbReference type="RefSeq" id="WP_090198120.1">
    <property type="nucleotide sequence ID" value="NZ_FOYP01000001.1"/>
</dbReference>
<keyword evidence="4 5" id="KW-0472">Membrane</keyword>
<feature type="domain" description="Sodium/calcium exchanger membrane region" evidence="6">
    <location>
        <begin position="178"/>
        <end position="319"/>
    </location>
</feature>
<evidence type="ECO:0000256" key="2">
    <source>
        <dbReference type="ARBA" id="ARBA00022692"/>
    </source>
</evidence>
<comment type="subcellular location">
    <subcellularLocation>
        <location evidence="1">Membrane</location>
        <topology evidence="1">Multi-pass membrane protein</topology>
    </subcellularLocation>
</comment>
<evidence type="ECO:0000256" key="3">
    <source>
        <dbReference type="ARBA" id="ARBA00022989"/>
    </source>
</evidence>
<dbReference type="PANTHER" id="PTHR10846">
    <property type="entry name" value="SODIUM/POTASSIUM/CALCIUM EXCHANGER"/>
    <property type="match status" value="1"/>
</dbReference>
<feature type="domain" description="Sodium/calcium exchanger membrane region" evidence="6">
    <location>
        <begin position="12"/>
        <end position="152"/>
    </location>
</feature>
<dbReference type="OrthoDB" id="9794225at2"/>
<dbReference type="InterPro" id="IPR004481">
    <property type="entry name" value="K/Na/Ca-exchanger"/>
</dbReference>
<evidence type="ECO:0000256" key="5">
    <source>
        <dbReference type="SAM" id="Phobius"/>
    </source>
</evidence>
<sequence>MILPNYDLFVLSAGAILFGLFLLIKGGDWTIDAAVFIAERTGLSPLFIGATIISFGTSVPELFTSVNANLQGFPGIALGNVLGSNIANILLVLGATAIVFQIEGKAKDLAKDLFMMLLATAILTYGMYQGVFSMLLGLVMFGILVCFVFYQFKTDSLEIEIDDVDDDADCAISSMGMALVILLAGLCALALGAEMLVKGAVVTGTLIGVPEAIIGMTVVAFGTSLPELSTCIAAARKQSVGLILGNIIGSNTFNILSIVALTAIIKPLDVTPVLMGMQLWATVGIAVGFSIWMLVVGKITKPVGITMVTAYAAFMALQYILPNGA</sequence>
<organism evidence="7 8">
    <name type="scientific">Yoonia tamlensis</name>
    <dbReference type="NCBI Taxonomy" id="390270"/>
    <lineage>
        <taxon>Bacteria</taxon>
        <taxon>Pseudomonadati</taxon>
        <taxon>Pseudomonadota</taxon>
        <taxon>Alphaproteobacteria</taxon>
        <taxon>Rhodobacterales</taxon>
        <taxon>Paracoccaceae</taxon>
        <taxon>Yoonia</taxon>
    </lineage>
</organism>
<dbReference type="GO" id="GO:0008273">
    <property type="term" value="F:calcium, potassium:sodium antiporter activity"/>
    <property type="evidence" value="ECO:0007669"/>
    <property type="project" value="TreeGrafter"/>
</dbReference>
<dbReference type="PANTHER" id="PTHR10846:SF8">
    <property type="entry name" value="INNER MEMBRANE PROTEIN YRBG"/>
    <property type="match status" value="1"/>
</dbReference>
<feature type="transmembrane region" description="Helical" evidence="5">
    <location>
        <begin position="277"/>
        <end position="296"/>
    </location>
</feature>
<evidence type="ECO:0000256" key="4">
    <source>
        <dbReference type="ARBA" id="ARBA00023136"/>
    </source>
</evidence>
<feature type="transmembrane region" description="Helical" evidence="5">
    <location>
        <begin position="76"/>
        <end position="100"/>
    </location>
</feature>
<feature type="transmembrane region" description="Helical" evidence="5">
    <location>
        <begin position="242"/>
        <end position="265"/>
    </location>
</feature>
<name>A0A1I6GC03_9RHOB</name>
<dbReference type="NCBIfam" id="TIGR00367">
    <property type="entry name" value="calcium/sodium antiporter"/>
    <property type="match status" value="1"/>
</dbReference>
<protein>
    <submittedName>
        <fullName evidence="7">Cation:H+ antiporter</fullName>
    </submittedName>
</protein>
<evidence type="ECO:0000259" key="6">
    <source>
        <dbReference type="Pfam" id="PF01699"/>
    </source>
</evidence>
<evidence type="ECO:0000256" key="1">
    <source>
        <dbReference type="ARBA" id="ARBA00004141"/>
    </source>
</evidence>
<evidence type="ECO:0000313" key="7">
    <source>
        <dbReference type="EMBL" id="SFR39723.1"/>
    </source>
</evidence>
<dbReference type="STRING" id="390270.SAMN04488005_1403"/>
<feature type="transmembrane region" description="Helical" evidence="5">
    <location>
        <begin position="112"/>
        <end position="128"/>
    </location>
</feature>
<dbReference type="AlphaFoldDB" id="A0A1I6GC03"/>
<dbReference type="GO" id="GO:0005886">
    <property type="term" value="C:plasma membrane"/>
    <property type="evidence" value="ECO:0007669"/>
    <property type="project" value="TreeGrafter"/>
</dbReference>